<evidence type="ECO:0000313" key="1">
    <source>
        <dbReference type="EMBL" id="WAS95557.1"/>
    </source>
</evidence>
<reference evidence="1" key="1">
    <citation type="submission" date="2022-11" db="EMBL/GenBank/DDBJ databases">
        <title>Minimal conservation of predation-associated metabolite biosynthetic gene clusters underscores biosynthetic potential of Myxococcota including descriptions for ten novel species: Archangium lansinium sp. nov., Myxococcus landrumus sp. nov., Nannocystis bai.</title>
        <authorList>
            <person name="Ahearne A."/>
            <person name="Stevens C."/>
            <person name="Dowd S."/>
        </authorList>
    </citation>
    <scope>NUCLEOTIDE SEQUENCE</scope>
    <source>
        <strain evidence="1">Fl3</strain>
    </source>
</reference>
<organism evidence="1 2">
    <name type="scientific">Nannocystis punicea</name>
    <dbReference type="NCBI Taxonomy" id="2995304"/>
    <lineage>
        <taxon>Bacteria</taxon>
        <taxon>Pseudomonadati</taxon>
        <taxon>Myxococcota</taxon>
        <taxon>Polyangia</taxon>
        <taxon>Nannocystales</taxon>
        <taxon>Nannocystaceae</taxon>
        <taxon>Nannocystis</taxon>
    </lineage>
</organism>
<accession>A0ABY7H8H3</accession>
<dbReference type="EMBL" id="CP114040">
    <property type="protein sequence ID" value="WAS95557.1"/>
    <property type="molecule type" value="Genomic_DNA"/>
</dbReference>
<proteinExistence type="predicted"/>
<keyword evidence="2" id="KW-1185">Reference proteome</keyword>
<evidence type="ECO:0000313" key="2">
    <source>
        <dbReference type="Proteomes" id="UP001164459"/>
    </source>
</evidence>
<protein>
    <submittedName>
        <fullName evidence="1">Uncharacterized protein</fullName>
    </submittedName>
</protein>
<gene>
    <name evidence="1" type="ORF">O0S08_05295</name>
</gene>
<name>A0ABY7H8H3_9BACT</name>
<dbReference type="RefSeq" id="WP_269037898.1">
    <property type="nucleotide sequence ID" value="NZ_CP114040.1"/>
</dbReference>
<dbReference type="Proteomes" id="UP001164459">
    <property type="component" value="Chromosome"/>
</dbReference>
<sequence length="73" mass="7687">MFAAISPLEIHLHDLPALPGFTWSTPLDRLHVLGLATLSMLDLSDVVAAREIVLNDLPALTSLSGLAARGVAT</sequence>